<dbReference type="EMBL" id="FQXU01000011">
    <property type="protein sequence ID" value="SHI28291.1"/>
    <property type="molecule type" value="Genomic_DNA"/>
</dbReference>
<evidence type="ECO:0000313" key="2">
    <source>
        <dbReference type="EMBL" id="SHI28291.1"/>
    </source>
</evidence>
<feature type="compositionally biased region" description="Polar residues" evidence="1">
    <location>
        <begin position="21"/>
        <end position="30"/>
    </location>
</feature>
<organism evidence="2 3">
    <name type="scientific">Clostridium intestinale DSM 6191</name>
    <dbReference type="NCBI Taxonomy" id="1121320"/>
    <lineage>
        <taxon>Bacteria</taxon>
        <taxon>Bacillati</taxon>
        <taxon>Bacillota</taxon>
        <taxon>Clostridia</taxon>
        <taxon>Eubacteriales</taxon>
        <taxon>Clostridiaceae</taxon>
        <taxon>Clostridium</taxon>
    </lineage>
</organism>
<dbReference type="AlphaFoldDB" id="A0A1M5ZVK1"/>
<evidence type="ECO:0000256" key="1">
    <source>
        <dbReference type="SAM" id="MobiDB-lite"/>
    </source>
</evidence>
<name>A0A1M5ZVK1_9CLOT</name>
<evidence type="ECO:0000313" key="3">
    <source>
        <dbReference type="Proteomes" id="UP000184241"/>
    </source>
</evidence>
<feature type="region of interest" description="Disordered" evidence="1">
    <location>
        <begin position="21"/>
        <end position="45"/>
    </location>
</feature>
<dbReference type="RefSeq" id="WP_073021531.1">
    <property type="nucleotide sequence ID" value="NZ_FQXU01000011.1"/>
</dbReference>
<feature type="compositionally biased region" description="Basic and acidic residues" evidence="1">
    <location>
        <begin position="31"/>
        <end position="43"/>
    </location>
</feature>
<sequence>MSKLISVLEKLNVVEKVQQEVSNNDSTDNNIIKKEASPKEDSKVSVSTQQETKIFTSPNPPKNNFENSTIDKSLDISEIYSLFGIDSNKTNTIFMLGQFINAIPESLPHDIRKESVMNILTAAKSNFTDLIKDGEIRLNTLNDFTEKFHDTVNSKIDEYNVEISKLKSLISDYEIKIENKKSMLSKQDSTVKYELQKINSIINFFK</sequence>
<protein>
    <submittedName>
        <fullName evidence="2">Uncharacterized protein</fullName>
    </submittedName>
</protein>
<proteinExistence type="predicted"/>
<reference evidence="2 3" key="1">
    <citation type="submission" date="2016-11" db="EMBL/GenBank/DDBJ databases">
        <authorList>
            <person name="Jaros S."/>
            <person name="Januszkiewicz K."/>
            <person name="Wedrychowicz H."/>
        </authorList>
    </citation>
    <scope>NUCLEOTIDE SEQUENCE [LARGE SCALE GENOMIC DNA]</scope>
    <source>
        <strain evidence="2 3">DSM 6191</strain>
    </source>
</reference>
<accession>A0A1M5ZVK1</accession>
<dbReference type="Proteomes" id="UP000184241">
    <property type="component" value="Unassembled WGS sequence"/>
</dbReference>
<gene>
    <name evidence="2" type="ORF">SAMN02745941_03480</name>
</gene>